<comment type="caution">
    <text evidence="3">The sequence shown here is derived from an EMBL/GenBank/DDBJ whole genome shotgun (WGS) entry which is preliminary data.</text>
</comment>
<dbReference type="CDD" id="cd05255">
    <property type="entry name" value="SQD1_like_SDR_e"/>
    <property type="match status" value="1"/>
</dbReference>
<dbReference type="Gene3D" id="3.40.50.720">
    <property type="entry name" value="NAD(P)-binding Rossmann-like Domain"/>
    <property type="match status" value="1"/>
</dbReference>
<proteinExistence type="inferred from homology"/>
<comment type="similarity">
    <text evidence="1">Belongs to the NAD(P)-dependent epimerase/dehydratase family.</text>
</comment>
<evidence type="ECO:0000256" key="1">
    <source>
        <dbReference type="ARBA" id="ARBA00007637"/>
    </source>
</evidence>
<feature type="domain" description="NAD-dependent epimerase/dehydratase" evidence="2">
    <location>
        <begin position="3"/>
        <end position="291"/>
    </location>
</feature>
<dbReference type="Proteomes" id="UP000648873">
    <property type="component" value="Unassembled WGS sequence"/>
</dbReference>
<dbReference type="InterPro" id="IPR001509">
    <property type="entry name" value="Epimerase_deHydtase"/>
</dbReference>
<dbReference type="RefSeq" id="WP_002739005.1">
    <property type="nucleotide sequence ID" value="NZ_JACJSV010000053.1"/>
</dbReference>
<dbReference type="Gene3D" id="3.90.25.10">
    <property type="entry name" value="UDP-galactose 4-epimerase, domain 1"/>
    <property type="match status" value="1"/>
</dbReference>
<dbReference type="SUPFAM" id="SSF51735">
    <property type="entry name" value="NAD(P)-binding Rossmann-fold domains"/>
    <property type="match status" value="1"/>
</dbReference>
<dbReference type="EMBL" id="JACJSV010000053">
    <property type="protein sequence ID" value="MBD2601779.1"/>
    <property type="molecule type" value="Genomic_DNA"/>
</dbReference>
<protein>
    <submittedName>
        <fullName evidence="3">NAD-dependent epimerase/dehydratase family protein</fullName>
    </submittedName>
</protein>
<evidence type="ECO:0000259" key="2">
    <source>
        <dbReference type="Pfam" id="PF01370"/>
    </source>
</evidence>
<gene>
    <name evidence="3" type="ORF">H6G40_16470</name>
</gene>
<reference evidence="3 4" key="1">
    <citation type="journal article" date="2020" name="ISME J.">
        <title>Comparative genomics reveals insights into cyanobacterial evolution and habitat adaptation.</title>
        <authorList>
            <person name="Chen M.Y."/>
            <person name="Teng W.K."/>
            <person name="Zhao L."/>
            <person name="Hu C.X."/>
            <person name="Zhou Y.K."/>
            <person name="Han B.P."/>
            <person name="Song L.R."/>
            <person name="Shu W.S."/>
        </authorList>
    </citation>
    <scope>NUCLEOTIDE SEQUENCE [LARGE SCALE GENOMIC DNA]</scope>
    <source>
        <strain evidence="3 4">FACHB-1342</strain>
    </source>
</reference>
<evidence type="ECO:0000313" key="4">
    <source>
        <dbReference type="Proteomes" id="UP000648873"/>
    </source>
</evidence>
<dbReference type="Pfam" id="PF01370">
    <property type="entry name" value="Epimerase"/>
    <property type="match status" value="1"/>
</dbReference>
<evidence type="ECO:0000313" key="3">
    <source>
        <dbReference type="EMBL" id="MBD2601779.1"/>
    </source>
</evidence>
<organism evidence="3 4">
    <name type="scientific">Microcystis viridis FACHB-1342</name>
    <dbReference type="NCBI Taxonomy" id="2692900"/>
    <lineage>
        <taxon>Bacteria</taxon>
        <taxon>Bacillati</taxon>
        <taxon>Cyanobacteriota</taxon>
        <taxon>Cyanophyceae</taxon>
        <taxon>Oscillatoriophycideae</taxon>
        <taxon>Chroococcales</taxon>
        <taxon>Microcystaceae</taxon>
        <taxon>Microcystis</taxon>
    </lineage>
</organism>
<keyword evidence="4" id="KW-1185">Reference proteome</keyword>
<dbReference type="PANTHER" id="PTHR43000">
    <property type="entry name" value="DTDP-D-GLUCOSE 4,6-DEHYDRATASE-RELATED"/>
    <property type="match status" value="1"/>
</dbReference>
<sequence>MRVLVIGGDGYCGWATALHLSNRGYEVGILDSLVRRYWDLQLGCDTLTPIAPISHRIQRWQDLTGKSIDLFVGDINNYDFLIQSLRQFQPDTIVHFGEQRSAPFSMIDREHAVLTQVNNVVGNLNILYAMKEEFPEAHLVKLGTMGEYGTPNIDIEEGYITIEHNGRKDTLPYPKQPGSMYHLSKVHDSHNIHFACRMWGLKATDLNQGVVYGVLTEETGMDEMLINRLDYDGVFGTALNRFCIQAAISHPLTVYGKGGQTRGFLDIRDTVRCLELAIANPAQSGEFRVFNQFTELFSVGDLALMVKKAGSALGLNVEINNLDNPRIELEEHYFNAKNTKLLDLGLQPHYLSDSLLDSLLNFATKYKNRVDMNHILPKVTWKR</sequence>
<name>A0ABR8GFC4_MICVR</name>
<accession>A0ABR8GFC4</accession>
<dbReference type="InterPro" id="IPR036291">
    <property type="entry name" value="NAD(P)-bd_dom_sf"/>
</dbReference>